<dbReference type="PROSITE" id="PS50206">
    <property type="entry name" value="RHODANESE_3"/>
    <property type="match status" value="1"/>
</dbReference>
<evidence type="ECO:0000259" key="3">
    <source>
        <dbReference type="PROSITE" id="PS50206"/>
    </source>
</evidence>
<comment type="catalytic activity">
    <reaction evidence="2">
        <text>5-methylaminomethyl-2-thiouridine(34) in tRNA + selenophosphate + (2E)-geranyl diphosphate + H2O + H(+) = 5-methylaminomethyl-2-selenouridine(34) in tRNA + (2E)-thiogeraniol + phosphate + diphosphate</text>
        <dbReference type="Rhea" id="RHEA:42716"/>
        <dbReference type="Rhea" id="RHEA-COMP:10195"/>
        <dbReference type="Rhea" id="RHEA-COMP:10196"/>
        <dbReference type="ChEBI" id="CHEBI:15377"/>
        <dbReference type="ChEBI" id="CHEBI:15378"/>
        <dbReference type="ChEBI" id="CHEBI:16144"/>
        <dbReference type="ChEBI" id="CHEBI:33019"/>
        <dbReference type="ChEBI" id="CHEBI:43474"/>
        <dbReference type="ChEBI" id="CHEBI:58057"/>
        <dbReference type="ChEBI" id="CHEBI:74455"/>
        <dbReference type="ChEBI" id="CHEBI:82743"/>
        <dbReference type="ChEBI" id="CHEBI:143703"/>
        <dbReference type="EC" id="2.9.1.3"/>
    </reaction>
</comment>
<comment type="subunit">
    <text evidence="2">Monomer.</text>
</comment>
<dbReference type="SUPFAM" id="SSF52821">
    <property type="entry name" value="Rhodanese/Cell cycle control phosphatase"/>
    <property type="match status" value="1"/>
</dbReference>
<protein>
    <recommendedName>
        <fullName evidence="2">tRNA 2-selenouridine synthase</fullName>
        <ecNumber evidence="2">2.9.1.3</ecNumber>
    </recommendedName>
</protein>
<dbReference type="HAMAP" id="MF_01622">
    <property type="entry name" value="tRNA_sel_U_synth"/>
    <property type="match status" value="1"/>
</dbReference>
<comment type="caution">
    <text evidence="4">The sequence shown here is derived from an EMBL/GenBank/DDBJ whole genome shotgun (WGS) entry which is preliminary data.</text>
</comment>
<sequence length="373" mass="42815">MTDSRPNTSDYEQLFLNDTPLLDVRAPVEFEKGSFPQSQNQPLMNNEERQKIGTCYKRSGHDAAMALGHSLVNGKIKADRMAAWIQFTKENPDGYLYCFRGGERSHLVQSWLKEAGIHYPLVTGGYKAVRSFLIEQLEESIEECNFVILGGKTGTGKTRLLEHLPSYIDLEGLANHRGSSFGRRIGGQPSQIDFENRLAIEFIKSRNAGRTTIVLEDESKLIGRCCLPLSLKEKMQKAPIILLEEDLETRVQITFEEYIEQNLFDNICAHGKDTGFATFADDLLASLDRIRKRLGGARHQELRTIMEEALLEQRDHNRSQKHRDWIRTLLRDYYDPMYEFQLEQKSGRITDCGNCRQLQQKYSNANLNKLFSE</sequence>
<keyword evidence="5" id="KW-1185">Reference proteome</keyword>
<dbReference type="Pfam" id="PF26341">
    <property type="entry name" value="AAA_SelU"/>
    <property type="match status" value="1"/>
</dbReference>
<organism evidence="4 5">
    <name type="scientific">Parendozoicomonas callyspongiae</name>
    <dbReference type="NCBI Taxonomy" id="2942213"/>
    <lineage>
        <taxon>Bacteria</taxon>
        <taxon>Pseudomonadati</taxon>
        <taxon>Pseudomonadota</taxon>
        <taxon>Gammaproteobacteria</taxon>
        <taxon>Oceanospirillales</taxon>
        <taxon>Endozoicomonadaceae</taxon>
        <taxon>Parendozoicomonas</taxon>
    </lineage>
</organism>
<dbReference type="InterPro" id="IPR001763">
    <property type="entry name" value="Rhodanese-like_dom"/>
</dbReference>
<comment type="function">
    <text evidence="2">Involved in the post-transcriptional modification of the uridine at the wobble position (U34) of tRNA(Lys), tRNA(Glu) and tRNA(Gln). Catalyzes the conversion of 2-thiouridine (S2U-RNA) to 2-selenouridine (Se2U-RNA). Acts in a two-step process involving geranylation of 2-thiouridine (S2U) to S-geranyl-2-thiouridine (geS2U) and subsequent selenation of the latter derivative to 2-selenouridine (Se2U) in the tRNA chain.</text>
</comment>
<accession>A0ABT0PK40</accession>
<dbReference type="NCBIfam" id="NF008750">
    <property type="entry name" value="PRK11784.1-2"/>
    <property type="match status" value="1"/>
</dbReference>
<proteinExistence type="inferred from homology"/>
<evidence type="ECO:0000313" key="4">
    <source>
        <dbReference type="EMBL" id="MCL6271641.1"/>
    </source>
</evidence>
<dbReference type="InterPro" id="IPR036873">
    <property type="entry name" value="Rhodanese-like_dom_sf"/>
</dbReference>
<comment type="catalytic activity">
    <reaction evidence="2">
        <text>5-methylaminomethyl-S-(2E)-geranyl-thiouridine(34) in tRNA + selenophosphate + H(+) = 5-methylaminomethyl-2-(Se-phospho)selenouridine(34) in tRNA + (2E)-thiogeraniol</text>
        <dbReference type="Rhea" id="RHEA:60172"/>
        <dbReference type="Rhea" id="RHEA-COMP:14654"/>
        <dbReference type="Rhea" id="RHEA-COMP:15523"/>
        <dbReference type="ChEBI" id="CHEBI:15378"/>
        <dbReference type="ChEBI" id="CHEBI:16144"/>
        <dbReference type="ChEBI" id="CHEBI:140632"/>
        <dbReference type="ChEBI" id="CHEBI:143702"/>
        <dbReference type="ChEBI" id="CHEBI:143703"/>
    </reaction>
</comment>
<dbReference type="InterPro" id="IPR017582">
    <property type="entry name" value="SelU"/>
</dbReference>
<feature type="active site" description="S-selanylcysteine intermediate" evidence="2">
    <location>
        <position position="98"/>
    </location>
</feature>
<dbReference type="SUPFAM" id="SSF52540">
    <property type="entry name" value="P-loop containing nucleoside triphosphate hydrolases"/>
    <property type="match status" value="1"/>
</dbReference>
<dbReference type="PANTHER" id="PTHR30401">
    <property type="entry name" value="TRNA 2-SELENOURIDINE SYNTHASE"/>
    <property type="match status" value="1"/>
</dbReference>
<comment type="catalytic activity">
    <reaction evidence="2">
        <text>5-methylaminomethyl-2-(Se-phospho)selenouridine(34) in tRNA + H2O = 5-methylaminomethyl-2-selenouridine(34) in tRNA + phosphate</text>
        <dbReference type="Rhea" id="RHEA:60176"/>
        <dbReference type="Rhea" id="RHEA-COMP:10196"/>
        <dbReference type="Rhea" id="RHEA-COMP:15523"/>
        <dbReference type="ChEBI" id="CHEBI:15377"/>
        <dbReference type="ChEBI" id="CHEBI:43474"/>
        <dbReference type="ChEBI" id="CHEBI:82743"/>
        <dbReference type="ChEBI" id="CHEBI:143702"/>
    </reaction>
</comment>
<evidence type="ECO:0000256" key="1">
    <source>
        <dbReference type="ARBA" id="ARBA00023266"/>
    </source>
</evidence>
<reference evidence="4 5" key="1">
    <citation type="submission" date="2022-05" db="EMBL/GenBank/DDBJ databases">
        <authorList>
            <person name="Park J.-S."/>
        </authorList>
    </citation>
    <scope>NUCLEOTIDE SEQUENCE [LARGE SCALE GENOMIC DNA]</scope>
    <source>
        <strain evidence="4 5">2012CJ34-2</strain>
    </source>
</reference>
<dbReference type="EMBL" id="JAMFLX010000029">
    <property type="protein sequence ID" value="MCL6271641.1"/>
    <property type="molecule type" value="Genomic_DNA"/>
</dbReference>
<dbReference type="GO" id="GO:0016740">
    <property type="term" value="F:transferase activity"/>
    <property type="evidence" value="ECO:0007669"/>
    <property type="project" value="UniProtKB-KW"/>
</dbReference>
<dbReference type="Proteomes" id="UP001203338">
    <property type="component" value="Unassembled WGS sequence"/>
</dbReference>
<keyword evidence="2 4" id="KW-0808">Transferase</keyword>
<dbReference type="NCBIfam" id="TIGR03167">
    <property type="entry name" value="tRNA_sel_U_synt"/>
    <property type="match status" value="1"/>
</dbReference>
<comment type="similarity">
    <text evidence="2">Belongs to the SelU family.</text>
</comment>
<evidence type="ECO:0000313" key="5">
    <source>
        <dbReference type="Proteomes" id="UP001203338"/>
    </source>
</evidence>
<dbReference type="PANTHER" id="PTHR30401:SF0">
    <property type="entry name" value="TRNA 2-SELENOURIDINE SYNTHASE"/>
    <property type="match status" value="1"/>
</dbReference>
<dbReference type="InterPro" id="IPR058840">
    <property type="entry name" value="AAA_SelU"/>
</dbReference>
<gene>
    <name evidence="4" type="primary">mnmH</name>
    <name evidence="2" type="synonym">selU</name>
    <name evidence="4" type="ORF">M3P05_17120</name>
</gene>
<dbReference type="EC" id="2.9.1.3" evidence="2"/>
<dbReference type="SMART" id="SM00450">
    <property type="entry name" value="RHOD"/>
    <property type="match status" value="1"/>
</dbReference>
<dbReference type="NCBIfam" id="NF008751">
    <property type="entry name" value="PRK11784.1-3"/>
    <property type="match status" value="1"/>
</dbReference>
<feature type="domain" description="Rhodanese" evidence="3">
    <location>
        <begin position="15"/>
        <end position="138"/>
    </location>
</feature>
<dbReference type="Gene3D" id="3.40.250.10">
    <property type="entry name" value="Rhodanese-like domain"/>
    <property type="match status" value="1"/>
</dbReference>
<comment type="catalytic activity">
    <reaction evidence="2">
        <text>5-methylaminomethyl-2-thiouridine(34) in tRNA + (2E)-geranyl diphosphate = 5-methylaminomethyl-S-(2E)-geranyl-thiouridine(34) in tRNA + diphosphate</text>
        <dbReference type="Rhea" id="RHEA:14085"/>
        <dbReference type="Rhea" id="RHEA-COMP:10195"/>
        <dbReference type="Rhea" id="RHEA-COMP:14654"/>
        <dbReference type="ChEBI" id="CHEBI:33019"/>
        <dbReference type="ChEBI" id="CHEBI:58057"/>
        <dbReference type="ChEBI" id="CHEBI:74455"/>
        <dbReference type="ChEBI" id="CHEBI:140632"/>
    </reaction>
</comment>
<dbReference type="InterPro" id="IPR027417">
    <property type="entry name" value="P-loop_NTPase"/>
</dbReference>
<name>A0ABT0PK40_9GAMM</name>
<evidence type="ECO:0000256" key="2">
    <source>
        <dbReference type="HAMAP-Rule" id="MF_01622"/>
    </source>
</evidence>
<keyword evidence="1 2" id="KW-0711">Selenium</keyword>
<dbReference type="RefSeq" id="WP_249701274.1">
    <property type="nucleotide sequence ID" value="NZ_JAMFLX010000029.1"/>
</dbReference>